<dbReference type="AlphaFoldDB" id="A0A2P6AQN6"/>
<dbReference type="OrthoDB" id="9791944at2"/>
<gene>
    <name evidence="1" type="ORF">C5O18_09160</name>
</gene>
<proteinExistence type="predicted"/>
<comment type="caution">
    <text evidence="1">The sequence shown here is derived from an EMBL/GenBank/DDBJ whole genome shotgun (WGS) entry which is preliminary data.</text>
</comment>
<dbReference type="EMBL" id="PTQZ01000288">
    <property type="protein sequence ID" value="PQA31658.1"/>
    <property type="molecule type" value="Genomic_DNA"/>
</dbReference>
<reference evidence="2" key="1">
    <citation type="submission" date="2018-02" db="EMBL/GenBank/DDBJ databases">
        <title>Genome sequencing of Solimonas sp. HR-BB.</title>
        <authorList>
            <person name="Lee Y."/>
            <person name="Jeon C.O."/>
        </authorList>
    </citation>
    <scope>NUCLEOTIDE SEQUENCE [LARGE SCALE GENOMIC DNA]</scope>
    <source>
        <strain evidence="2">HR-E</strain>
    </source>
</reference>
<name>A0A2P6AQN6_9GAMM</name>
<protein>
    <submittedName>
        <fullName evidence="1">Uncharacterized protein</fullName>
    </submittedName>
</protein>
<evidence type="ECO:0000313" key="2">
    <source>
        <dbReference type="Proteomes" id="UP000243900"/>
    </source>
</evidence>
<feature type="non-terminal residue" evidence="1">
    <location>
        <position position="1"/>
    </location>
</feature>
<dbReference type="Proteomes" id="UP000243900">
    <property type="component" value="Unassembled WGS sequence"/>
</dbReference>
<dbReference type="RefSeq" id="WP_158249323.1">
    <property type="nucleotide sequence ID" value="NZ_PTQZ01000288.1"/>
</dbReference>
<organism evidence="1 2">
    <name type="scientific">Amnimonas aquatica</name>
    <dbReference type="NCBI Taxonomy" id="2094561"/>
    <lineage>
        <taxon>Bacteria</taxon>
        <taxon>Pseudomonadati</taxon>
        <taxon>Pseudomonadota</taxon>
        <taxon>Gammaproteobacteria</taxon>
        <taxon>Moraxellales</taxon>
        <taxon>Moraxellaceae</taxon>
        <taxon>Amnimonas</taxon>
    </lineage>
</organism>
<accession>A0A2P6AQN6</accession>
<evidence type="ECO:0000313" key="1">
    <source>
        <dbReference type="EMBL" id="PQA31658.1"/>
    </source>
</evidence>
<keyword evidence="2" id="KW-1185">Reference proteome</keyword>
<sequence>YDGSDVSRHQYPFVPGHVAYWTPLSLVKLASDAGCFVDFRTPEMGLRRGGPRKKYIIFYRSIEVFYRVSLYFGTRMFAPSEKG</sequence>